<keyword evidence="2" id="KW-1185">Reference proteome</keyword>
<dbReference type="SUPFAM" id="SSF55961">
    <property type="entry name" value="Bet v1-like"/>
    <property type="match status" value="1"/>
</dbReference>
<comment type="caution">
    <text evidence="1">The sequence shown here is derived from an EMBL/GenBank/DDBJ whole genome shotgun (WGS) entry which is preliminary data.</text>
</comment>
<dbReference type="CDD" id="cd07812">
    <property type="entry name" value="SRPBCC"/>
    <property type="match status" value="1"/>
</dbReference>
<dbReference type="Proteomes" id="UP000282084">
    <property type="component" value="Unassembled WGS sequence"/>
</dbReference>
<sequence>MSSYEHRAAVDLAPDRLFDFLAEPKNLPRYFPELTEVDPVGGDRVHVEADLGDRHVAADGWLRVDRDRRTLSWGTPGETDYHGELSVTGQDAGRSEIVVTLHTERAGGPEIQRSLEEAVAVLAHRATAETDAAAAEKGDEWY</sequence>
<dbReference type="EMBL" id="RBXO01000001">
    <property type="protein sequence ID" value="RKT55288.1"/>
    <property type="molecule type" value="Genomic_DNA"/>
</dbReference>
<dbReference type="InterPro" id="IPR019587">
    <property type="entry name" value="Polyketide_cyclase/dehydratase"/>
</dbReference>
<dbReference type="RefSeq" id="WP_121011933.1">
    <property type="nucleotide sequence ID" value="NZ_RBXO01000001.1"/>
</dbReference>
<dbReference type="InterPro" id="IPR023393">
    <property type="entry name" value="START-like_dom_sf"/>
</dbReference>
<protein>
    <submittedName>
        <fullName evidence="1">Polyketide cyclase/dehydrase/lipid transport protein</fullName>
    </submittedName>
</protein>
<organism evidence="1 2">
    <name type="scientific">Saccharothrix australiensis</name>
    <dbReference type="NCBI Taxonomy" id="2072"/>
    <lineage>
        <taxon>Bacteria</taxon>
        <taxon>Bacillati</taxon>
        <taxon>Actinomycetota</taxon>
        <taxon>Actinomycetes</taxon>
        <taxon>Pseudonocardiales</taxon>
        <taxon>Pseudonocardiaceae</taxon>
        <taxon>Saccharothrix</taxon>
    </lineage>
</organism>
<gene>
    <name evidence="1" type="ORF">C8E97_3949</name>
</gene>
<dbReference type="OrthoDB" id="5244508at2"/>
<dbReference type="Pfam" id="PF10604">
    <property type="entry name" value="Polyketide_cyc2"/>
    <property type="match status" value="1"/>
</dbReference>
<dbReference type="Gene3D" id="3.30.530.20">
    <property type="match status" value="1"/>
</dbReference>
<reference evidence="1 2" key="1">
    <citation type="submission" date="2018-10" db="EMBL/GenBank/DDBJ databases">
        <title>Sequencing the genomes of 1000 actinobacteria strains.</title>
        <authorList>
            <person name="Klenk H.-P."/>
        </authorList>
    </citation>
    <scope>NUCLEOTIDE SEQUENCE [LARGE SCALE GENOMIC DNA]</scope>
    <source>
        <strain evidence="1 2">DSM 43800</strain>
    </source>
</reference>
<evidence type="ECO:0000313" key="2">
    <source>
        <dbReference type="Proteomes" id="UP000282084"/>
    </source>
</evidence>
<accession>A0A495W662</accession>
<proteinExistence type="predicted"/>
<dbReference type="AlphaFoldDB" id="A0A495W662"/>
<evidence type="ECO:0000313" key="1">
    <source>
        <dbReference type="EMBL" id="RKT55288.1"/>
    </source>
</evidence>
<name>A0A495W662_9PSEU</name>